<sequence length="386" mass="42596">MDLKRRDEREGFKSRFGSVAVFATEQLKSLTRLSGVIKPQEENNGCQASKDRSSGAQHTILTAKQNISCRFSSHHCDPPPPQAPPVGIATTILRHHHQCLDSMGGFCMRRYQHLYPCKLAYEVLEKTERKKSLSSPDSAGIKKVRQVVTVTICMFSFLRVTTDLVPYAQRVVRVMGAAALGTPNTMPVHGDRLRRTTKSGHTAVEDCRQLRRASLSRVISSWWQATGDDWWVTEVSSQQAEWEMPIAVSLKTLLAEDSNVSGSFRFPVPPEQDVLHSDLVFGSWSLGPGLRVLVFGSWSSGPGLWVLVFGSWSSGPGLWVLVFGSWSSGPGLWVLVFGSWSLGPGLRVLVGLPLDSFVDVLKHFQHLRDPRGAAEAKLGTAATVLY</sequence>
<accession>A0A4Z2GXZ4</accession>
<name>A0A4Z2GXZ4_9TELE</name>
<dbReference type="EMBL" id="SRLO01000376">
    <property type="protein sequence ID" value="TNN58527.1"/>
    <property type="molecule type" value="Genomic_DNA"/>
</dbReference>
<dbReference type="Proteomes" id="UP000314294">
    <property type="component" value="Unassembled WGS sequence"/>
</dbReference>
<gene>
    <name evidence="1" type="ORF">EYF80_031249</name>
</gene>
<dbReference type="AlphaFoldDB" id="A0A4Z2GXZ4"/>
<keyword evidence="2" id="KW-1185">Reference proteome</keyword>
<dbReference type="OrthoDB" id="5293534at2759"/>
<reference evidence="1 2" key="1">
    <citation type="submission" date="2019-03" db="EMBL/GenBank/DDBJ databases">
        <title>First draft genome of Liparis tanakae, snailfish: a comprehensive survey of snailfish specific genes.</title>
        <authorList>
            <person name="Kim W."/>
            <person name="Song I."/>
            <person name="Jeong J.-H."/>
            <person name="Kim D."/>
            <person name="Kim S."/>
            <person name="Ryu S."/>
            <person name="Song J.Y."/>
            <person name="Lee S.K."/>
        </authorList>
    </citation>
    <scope>NUCLEOTIDE SEQUENCE [LARGE SCALE GENOMIC DNA]</scope>
    <source>
        <tissue evidence="1">Muscle</tissue>
    </source>
</reference>
<evidence type="ECO:0000313" key="1">
    <source>
        <dbReference type="EMBL" id="TNN58527.1"/>
    </source>
</evidence>
<protein>
    <submittedName>
        <fullName evidence="1">Uncharacterized protein</fullName>
    </submittedName>
</protein>
<proteinExistence type="predicted"/>
<comment type="caution">
    <text evidence="1">The sequence shown here is derived from an EMBL/GenBank/DDBJ whole genome shotgun (WGS) entry which is preliminary data.</text>
</comment>
<evidence type="ECO:0000313" key="2">
    <source>
        <dbReference type="Proteomes" id="UP000314294"/>
    </source>
</evidence>
<organism evidence="1 2">
    <name type="scientific">Liparis tanakae</name>
    <name type="common">Tanaka's snailfish</name>
    <dbReference type="NCBI Taxonomy" id="230148"/>
    <lineage>
        <taxon>Eukaryota</taxon>
        <taxon>Metazoa</taxon>
        <taxon>Chordata</taxon>
        <taxon>Craniata</taxon>
        <taxon>Vertebrata</taxon>
        <taxon>Euteleostomi</taxon>
        <taxon>Actinopterygii</taxon>
        <taxon>Neopterygii</taxon>
        <taxon>Teleostei</taxon>
        <taxon>Neoteleostei</taxon>
        <taxon>Acanthomorphata</taxon>
        <taxon>Eupercaria</taxon>
        <taxon>Perciformes</taxon>
        <taxon>Cottioidei</taxon>
        <taxon>Cottales</taxon>
        <taxon>Liparidae</taxon>
        <taxon>Liparis</taxon>
    </lineage>
</organism>